<dbReference type="SMART" id="SM00355">
    <property type="entry name" value="ZnF_C2H2"/>
    <property type="match status" value="2"/>
</dbReference>
<evidence type="ECO:0000313" key="10">
    <source>
        <dbReference type="EMBL" id="PWW73687.1"/>
    </source>
</evidence>
<protein>
    <recommendedName>
        <fullName evidence="9">C2H2-type domain-containing protein</fullName>
    </recommendedName>
</protein>
<dbReference type="InterPro" id="IPR013087">
    <property type="entry name" value="Znf_C2H2_type"/>
</dbReference>
<dbReference type="GO" id="GO:0000785">
    <property type="term" value="C:chromatin"/>
    <property type="evidence" value="ECO:0007669"/>
    <property type="project" value="TreeGrafter"/>
</dbReference>
<dbReference type="GO" id="GO:0000978">
    <property type="term" value="F:RNA polymerase II cis-regulatory region sequence-specific DNA binding"/>
    <property type="evidence" value="ECO:0007669"/>
    <property type="project" value="InterPro"/>
</dbReference>
<evidence type="ECO:0000256" key="1">
    <source>
        <dbReference type="ARBA" id="ARBA00004123"/>
    </source>
</evidence>
<keyword evidence="5" id="KW-0862">Zinc</keyword>
<keyword evidence="2" id="KW-0479">Metal-binding</keyword>
<organism evidence="10 11">
    <name type="scientific">Tuber magnatum</name>
    <name type="common">white Piedmont truffle</name>
    <dbReference type="NCBI Taxonomy" id="42249"/>
    <lineage>
        <taxon>Eukaryota</taxon>
        <taxon>Fungi</taxon>
        <taxon>Dikarya</taxon>
        <taxon>Ascomycota</taxon>
        <taxon>Pezizomycotina</taxon>
        <taxon>Pezizomycetes</taxon>
        <taxon>Pezizales</taxon>
        <taxon>Tuberaceae</taxon>
        <taxon>Tuber</taxon>
    </lineage>
</organism>
<dbReference type="Proteomes" id="UP000246991">
    <property type="component" value="Unassembled WGS sequence"/>
</dbReference>
<dbReference type="GO" id="GO:0008270">
    <property type="term" value="F:zinc ion binding"/>
    <property type="evidence" value="ECO:0007669"/>
    <property type="project" value="UniProtKB-KW"/>
</dbReference>
<comment type="subcellular location">
    <subcellularLocation>
        <location evidence="1">Nucleus</location>
    </subcellularLocation>
</comment>
<feature type="region of interest" description="Disordered" evidence="8">
    <location>
        <begin position="155"/>
        <end position="178"/>
    </location>
</feature>
<name>A0A317SIW8_9PEZI</name>
<dbReference type="GO" id="GO:0005634">
    <property type="term" value="C:nucleus"/>
    <property type="evidence" value="ECO:0007669"/>
    <property type="project" value="UniProtKB-SubCell"/>
</dbReference>
<accession>A0A317SIW8</accession>
<feature type="compositionally biased region" description="Polar residues" evidence="8">
    <location>
        <begin position="155"/>
        <end position="165"/>
    </location>
</feature>
<keyword evidence="4 7" id="KW-0863">Zinc-finger</keyword>
<dbReference type="SUPFAM" id="SSF57667">
    <property type="entry name" value="beta-beta-alpha zinc fingers"/>
    <property type="match status" value="1"/>
</dbReference>
<evidence type="ECO:0000313" key="11">
    <source>
        <dbReference type="Proteomes" id="UP000246991"/>
    </source>
</evidence>
<keyword evidence="3" id="KW-0677">Repeat</keyword>
<evidence type="ECO:0000256" key="5">
    <source>
        <dbReference type="ARBA" id="ARBA00022833"/>
    </source>
</evidence>
<dbReference type="STRING" id="42249.A0A317SIW8"/>
<feature type="region of interest" description="Disordered" evidence="8">
    <location>
        <begin position="1"/>
        <end position="23"/>
    </location>
</feature>
<dbReference type="AlphaFoldDB" id="A0A317SIW8"/>
<dbReference type="InterPro" id="IPR051059">
    <property type="entry name" value="VerF-like"/>
</dbReference>
<feature type="region of interest" description="Disordered" evidence="8">
    <location>
        <begin position="397"/>
        <end position="419"/>
    </location>
</feature>
<evidence type="ECO:0000256" key="3">
    <source>
        <dbReference type="ARBA" id="ARBA00022737"/>
    </source>
</evidence>
<sequence>MEPVTQSSYEASPPPKPRPRRFPCTYEGCGKAFTRSEHLQRHELNHRPSPNTCMRCRAHFARPDLLDRHMERHVQKDKLAGGEGLGVLGTRKRCWRDDNGNITTKRPAASLASLPKLSTSPRSQKGKGREEGSSGGGETGNMCLRDACAATTESIAPSCSTASSARRQRNDGGHAHNISPVTATATEAGAFDQFHSQRLGMTEPGMFENENFQLPPPPPPQTYQFDPLLSNVPPSEAETLIANYQAEFDQTFSVDPASSFTMPFTTLVDYTWLFCGSASHPGAGGQCGTGFALSQAQSDMELDLESPFAAGPGDGDQLMATPMDHSPFPSFGVKDSANAFGTVSQQYPDFQGLGGLNKTPPVEDHSLYFLSHAQSIPHDTPSRDLRTAPTANITQHSLGSEPARTLSTPHTQYSIPITNSPTSSRNRFHMYASASAPTSETPSPTLSYQPLPKIDEAARTKVLSLIIQATTNDNGEPQFGWDDPLLSLSALQSYLDLFFSRFNQSYPLLHRPSFDPSNVNPLLLVSVLMLGATYGEKEAHQMALRVHDVLRGVLVSVGLMSPEVWRRKSGTNMYEFGRERIYSLIAFMLRSIYGLCKRCC</sequence>
<keyword evidence="11" id="KW-1185">Reference proteome</keyword>
<dbReference type="GO" id="GO:0006351">
    <property type="term" value="P:DNA-templated transcription"/>
    <property type="evidence" value="ECO:0007669"/>
    <property type="project" value="InterPro"/>
</dbReference>
<dbReference type="CDD" id="cd12148">
    <property type="entry name" value="fungal_TF_MHR"/>
    <property type="match status" value="1"/>
</dbReference>
<feature type="compositionally biased region" description="Polar residues" evidence="8">
    <location>
        <begin position="405"/>
        <end position="419"/>
    </location>
</feature>
<dbReference type="GO" id="GO:0000981">
    <property type="term" value="F:DNA-binding transcription factor activity, RNA polymerase II-specific"/>
    <property type="evidence" value="ECO:0007669"/>
    <property type="project" value="InterPro"/>
</dbReference>
<evidence type="ECO:0000259" key="9">
    <source>
        <dbReference type="PROSITE" id="PS50157"/>
    </source>
</evidence>
<dbReference type="FunFam" id="3.30.160.60:FF:000125">
    <property type="entry name" value="Putative zinc finger protein 143"/>
    <property type="match status" value="1"/>
</dbReference>
<dbReference type="EMBL" id="PYWC01000075">
    <property type="protein sequence ID" value="PWW73687.1"/>
    <property type="molecule type" value="Genomic_DNA"/>
</dbReference>
<dbReference type="PANTHER" id="PTHR40626">
    <property type="entry name" value="MIP31509P"/>
    <property type="match status" value="1"/>
</dbReference>
<comment type="caution">
    <text evidence="10">The sequence shown here is derived from an EMBL/GenBank/DDBJ whole genome shotgun (WGS) entry which is preliminary data.</text>
</comment>
<feature type="compositionally biased region" description="Polar residues" evidence="8">
    <location>
        <begin position="1"/>
        <end position="10"/>
    </location>
</feature>
<evidence type="ECO:0000256" key="4">
    <source>
        <dbReference type="ARBA" id="ARBA00022771"/>
    </source>
</evidence>
<gene>
    <name evidence="10" type="ORF">C7212DRAFT_285054</name>
</gene>
<dbReference type="InterPro" id="IPR007219">
    <property type="entry name" value="XnlR_reg_dom"/>
</dbReference>
<keyword evidence="6" id="KW-0539">Nucleus</keyword>
<dbReference type="InterPro" id="IPR036236">
    <property type="entry name" value="Znf_C2H2_sf"/>
</dbReference>
<evidence type="ECO:0000256" key="8">
    <source>
        <dbReference type="SAM" id="MobiDB-lite"/>
    </source>
</evidence>
<dbReference type="Gene3D" id="3.30.160.60">
    <property type="entry name" value="Classic Zinc Finger"/>
    <property type="match status" value="1"/>
</dbReference>
<evidence type="ECO:0000256" key="2">
    <source>
        <dbReference type="ARBA" id="ARBA00022723"/>
    </source>
</evidence>
<dbReference type="OrthoDB" id="1405595at2759"/>
<dbReference type="PANTHER" id="PTHR40626:SF18">
    <property type="entry name" value="NICOTINATE CATABOLISM CLUSTER-SPECIFIC TRANSCRIPTION FACTOR"/>
    <property type="match status" value="1"/>
</dbReference>
<dbReference type="Pfam" id="PF04082">
    <property type="entry name" value="Fungal_trans"/>
    <property type="match status" value="1"/>
</dbReference>
<dbReference type="PROSITE" id="PS50157">
    <property type="entry name" value="ZINC_FINGER_C2H2_2"/>
    <property type="match status" value="1"/>
</dbReference>
<feature type="region of interest" description="Disordered" evidence="8">
    <location>
        <begin position="94"/>
        <end position="140"/>
    </location>
</feature>
<reference evidence="10 11" key="1">
    <citation type="submission" date="2018-03" db="EMBL/GenBank/DDBJ databases">
        <title>Genomes of Pezizomycetes fungi and the evolution of truffles.</title>
        <authorList>
            <person name="Murat C."/>
            <person name="Payen T."/>
            <person name="Noel B."/>
            <person name="Kuo A."/>
            <person name="Martin F.M."/>
        </authorList>
    </citation>
    <scope>NUCLEOTIDE SEQUENCE [LARGE SCALE GENOMIC DNA]</scope>
    <source>
        <strain evidence="10">091103-1</strain>
    </source>
</reference>
<dbReference type="PROSITE" id="PS00028">
    <property type="entry name" value="ZINC_FINGER_C2H2_1"/>
    <property type="match status" value="2"/>
</dbReference>
<feature type="domain" description="C2H2-type" evidence="9">
    <location>
        <begin position="22"/>
        <end position="51"/>
    </location>
</feature>
<proteinExistence type="predicted"/>
<evidence type="ECO:0000256" key="7">
    <source>
        <dbReference type="PROSITE-ProRule" id="PRU00042"/>
    </source>
</evidence>
<evidence type="ECO:0000256" key="6">
    <source>
        <dbReference type="ARBA" id="ARBA00023242"/>
    </source>
</evidence>
<dbReference type="Pfam" id="PF00096">
    <property type="entry name" value="zf-C2H2"/>
    <property type="match status" value="1"/>
</dbReference>